<accession>A0A3N2PNB8</accession>
<keyword evidence="1" id="KW-0472">Membrane</keyword>
<sequence>MRKLQERSKGRLHYPINWNTPRTYARERYGEGRLDGNDTICDYTSGGPGQQAERHGSGIRRKTHDNHDYGTGLHSLLFISSGLLCMSTGVILLFQGRERMGP</sequence>
<dbReference type="Proteomes" id="UP000272025">
    <property type="component" value="Unassembled WGS sequence"/>
</dbReference>
<proteinExistence type="predicted"/>
<dbReference type="RefSeq" id="XP_028463789.1">
    <property type="nucleotide sequence ID" value="XM_028615479.1"/>
</dbReference>
<gene>
    <name evidence="2" type="ORF">SODALDRAFT_55655</name>
</gene>
<dbReference type="AlphaFoldDB" id="A0A3N2PNB8"/>
<name>A0A3N2PNB8_SODAK</name>
<keyword evidence="3" id="KW-1185">Reference proteome</keyword>
<reference evidence="2 3" key="1">
    <citation type="journal article" date="2018" name="Mol. Ecol.">
        <title>The obligate alkalophilic soda-lake fungus Sodiomyces alkalinus has shifted to a protein diet.</title>
        <authorList>
            <person name="Grum-Grzhimaylo A.A."/>
            <person name="Falkoski D.L."/>
            <person name="van den Heuvel J."/>
            <person name="Valero-Jimenez C.A."/>
            <person name="Min B."/>
            <person name="Choi I.G."/>
            <person name="Lipzen A."/>
            <person name="Daum C.G."/>
            <person name="Aanen D.K."/>
            <person name="Tsang A."/>
            <person name="Henrissat B."/>
            <person name="Bilanenko E.N."/>
            <person name="de Vries R.P."/>
            <person name="van Kan J.A.L."/>
            <person name="Grigoriev I.V."/>
            <person name="Debets A.J.M."/>
        </authorList>
    </citation>
    <scope>NUCLEOTIDE SEQUENCE [LARGE SCALE GENOMIC DNA]</scope>
    <source>
        <strain evidence="2 3">F11</strain>
    </source>
</reference>
<protein>
    <submittedName>
        <fullName evidence="2">Uncharacterized protein</fullName>
    </submittedName>
</protein>
<evidence type="ECO:0000256" key="1">
    <source>
        <dbReference type="SAM" id="Phobius"/>
    </source>
</evidence>
<dbReference type="OrthoDB" id="420187at2759"/>
<organism evidence="2 3">
    <name type="scientific">Sodiomyces alkalinus (strain CBS 110278 / VKM F-3762 / F11)</name>
    <name type="common">Alkaliphilic filamentous fungus</name>
    <dbReference type="NCBI Taxonomy" id="1314773"/>
    <lineage>
        <taxon>Eukaryota</taxon>
        <taxon>Fungi</taxon>
        <taxon>Dikarya</taxon>
        <taxon>Ascomycota</taxon>
        <taxon>Pezizomycotina</taxon>
        <taxon>Sordariomycetes</taxon>
        <taxon>Hypocreomycetidae</taxon>
        <taxon>Glomerellales</taxon>
        <taxon>Plectosphaerellaceae</taxon>
        <taxon>Sodiomyces</taxon>
    </lineage>
</organism>
<evidence type="ECO:0000313" key="3">
    <source>
        <dbReference type="Proteomes" id="UP000272025"/>
    </source>
</evidence>
<evidence type="ECO:0000313" key="2">
    <source>
        <dbReference type="EMBL" id="ROT35983.1"/>
    </source>
</evidence>
<keyword evidence="1" id="KW-1133">Transmembrane helix</keyword>
<dbReference type="GeneID" id="39583956"/>
<dbReference type="EMBL" id="ML119060">
    <property type="protein sequence ID" value="ROT35983.1"/>
    <property type="molecule type" value="Genomic_DNA"/>
</dbReference>
<keyword evidence="1" id="KW-0812">Transmembrane</keyword>
<feature type="transmembrane region" description="Helical" evidence="1">
    <location>
        <begin position="73"/>
        <end position="94"/>
    </location>
</feature>